<dbReference type="InterPro" id="IPR008920">
    <property type="entry name" value="TF_FadR/GntR_C"/>
</dbReference>
<dbReference type="PANTHER" id="PTHR43537">
    <property type="entry name" value="TRANSCRIPTIONAL REGULATOR, GNTR FAMILY"/>
    <property type="match status" value="1"/>
</dbReference>
<evidence type="ECO:0000313" key="5">
    <source>
        <dbReference type="EMBL" id="MFC4557904.1"/>
    </source>
</evidence>
<keyword evidence="1" id="KW-0805">Transcription regulation</keyword>
<dbReference type="PRINTS" id="PR00035">
    <property type="entry name" value="HTHGNTR"/>
</dbReference>
<keyword evidence="3" id="KW-0804">Transcription</keyword>
<keyword evidence="2" id="KW-0238">DNA-binding</keyword>
<dbReference type="InterPro" id="IPR000524">
    <property type="entry name" value="Tscrpt_reg_HTH_GntR"/>
</dbReference>
<reference evidence="6" key="1">
    <citation type="journal article" date="2019" name="Int. J. Syst. Evol. Microbiol.">
        <title>The Global Catalogue of Microorganisms (GCM) 10K type strain sequencing project: providing services to taxonomists for standard genome sequencing and annotation.</title>
        <authorList>
            <consortium name="The Broad Institute Genomics Platform"/>
            <consortium name="The Broad Institute Genome Sequencing Center for Infectious Disease"/>
            <person name="Wu L."/>
            <person name="Ma J."/>
        </authorList>
    </citation>
    <scope>NUCLEOTIDE SEQUENCE [LARGE SCALE GENOMIC DNA]</scope>
    <source>
        <strain evidence="6">CGMCC 4.7426</strain>
    </source>
</reference>
<dbReference type="Pfam" id="PF07729">
    <property type="entry name" value="FCD"/>
    <property type="match status" value="1"/>
</dbReference>
<organism evidence="5 6">
    <name type="scientific">Virgibacillus kekensis</name>
    <dbReference type="NCBI Taxonomy" id="202261"/>
    <lineage>
        <taxon>Bacteria</taxon>
        <taxon>Bacillati</taxon>
        <taxon>Bacillota</taxon>
        <taxon>Bacilli</taxon>
        <taxon>Bacillales</taxon>
        <taxon>Bacillaceae</taxon>
        <taxon>Virgibacillus</taxon>
    </lineage>
</organism>
<proteinExistence type="predicted"/>
<dbReference type="Pfam" id="PF00392">
    <property type="entry name" value="GntR"/>
    <property type="match status" value="1"/>
</dbReference>
<gene>
    <name evidence="5" type="ORF">ACFO3D_06725</name>
</gene>
<dbReference type="Gene3D" id="1.10.10.10">
    <property type="entry name" value="Winged helix-like DNA-binding domain superfamily/Winged helix DNA-binding domain"/>
    <property type="match status" value="1"/>
</dbReference>
<dbReference type="Proteomes" id="UP001595989">
    <property type="component" value="Unassembled WGS sequence"/>
</dbReference>
<evidence type="ECO:0000313" key="6">
    <source>
        <dbReference type="Proteomes" id="UP001595989"/>
    </source>
</evidence>
<dbReference type="SMART" id="SM00345">
    <property type="entry name" value="HTH_GNTR"/>
    <property type="match status" value="1"/>
</dbReference>
<dbReference type="SUPFAM" id="SSF48008">
    <property type="entry name" value="GntR ligand-binding domain-like"/>
    <property type="match status" value="1"/>
</dbReference>
<dbReference type="CDD" id="cd07377">
    <property type="entry name" value="WHTH_GntR"/>
    <property type="match status" value="1"/>
</dbReference>
<keyword evidence="6" id="KW-1185">Reference proteome</keyword>
<dbReference type="EMBL" id="JBHSFU010000004">
    <property type="protein sequence ID" value="MFC4557904.1"/>
    <property type="molecule type" value="Genomic_DNA"/>
</dbReference>
<accession>A0ABV9DHY4</accession>
<evidence type="ECO:0000256" key="3">
    <source>
        <dbReference type="ARBA" id="ARBA00023163"/>
    </source>
</evidence>
<comment type="caution">
    <text evidence="5">The sequence shown here is derived from an EMBL/GenBank/DDBJ whole genome shotgun (WGS) entry which is preliminary data.</text>
</comment>
<dbReference type="Gene3D" id="1.20.120.530">
    <property type="entry name" value="GntR ligand-binding domain-like"/>
    <property type="match status" value="1"/>
</dbReference>
<dbReference type="PANTHER" id="PTHR43537:SF5">
    <property type="entry name" value="UXU OPERON TRANSCRIPTIONAL REGULATOR"/>
    <property type="match status" value="1"/>
</dbReference>
<dbReference type="SMART" id="SM00895">
    <property type="entry name" value="FCD"/>
    <property type="match status" value="1"/>
</dbReference>
<dbReference type="InterPro" id="IPR036388">
    <property type="entry name" value="WH-like_DNA-bd_sf"/>
</dbReference>
<feature type="domain" description="HTH gntR-type" evidence="4">
    <location>
        <begin position="8"/>
        <end position="76"/>
    </location>
</feature>
<sequence length="216" mass="24910">MSRIIKPESLHLQAYNLIKQGILEGEYKPSERIVEAKMAEKLGISRGPIREAIRMLSRDGLLTYNDGLVRVYLPSVQDVVDIFQCRRSLEILAISLSIKNISKDEKEQLSRNLKETAKASERDIGIELGKLDQEFHDIIINSSKNHQLIELLGVIRTKIHYMRNSMVNGDFYPSFVEEHERIYKILLDGNEEEAEEVMRRHINKGLEGVLEHIKSE</sequence>
<dbReference type="PROSITE" id="PS50949">
    <property type="entry name" value="HTH_GNTR"/>
    <property type="match status" value="1"/>
</dbReference>
<evidence type="ECO:0000256" key="1">
    <source>
        <dbReference type="ARBA" id="ARBA00023015"/>
    </source>
</evidence>
<dbReference type="InterPro" id="IPR011711">
    <property type="entry name" value="GntR_C"/>
</dbReference>
<evidence type="ECO:0000256" key="2">
    <source>
        <dbReference type="ARBA" id="ARBA00023125"/>
    </source>
</evidence>
<protein>
    <submittedName>
        <fullName evidence="5">GntR family transcriptional regulator</fullName>
    </submittedName>
</protein>
<name>A0ABV9DHY4_9BACI</name>
<dbReference type="InterPro" id="IPR036390">
    <property type="entry name" value="WH_DNA-bd_sf"/>
</dbReference>
<dbReference type="SUPFAM" id="SSF46785">
    <property type="entry name" value="Winged helix' DNA-binding domain"/>
    <property type="match status" value="1"/>
</dbReference>
<dbReference type="RefSeq" id="WP_390294086.1">
    <property type="nucleotide sequence ID" value="NZ_JBHSFU010000004.1"/>
</dbReference>
<evidence type="ECO:0000259" key="4">
    <source>
        <dbReference type="PROSITE" id="PS50949"/>
    </source>
</evidence>